<accession>A0AAN9Y3F7</accession>
<dbReference type="SUPFAM" id="SSF57414">
    <property type="entry name" value="Hairpin loop containing domain-like"/>
    <property type="match status" value="1"/>
</dbReference>
<feature type="compositionally biased region" description="Polar residues" evidence="1">
    <location>
        <begin position="256"/>
        <end position="273"/>
    </location>
</feature>
<feature type="region of interest" description="Disordered" evidence="1">
    <location>
        <begin position="1"/>
        <end position="47"/>
    </location>
</feature>
<feature type="domain" description="Apple" evidence="2">
    <location>
        <begin position="514"/>
        <end position="593"/>
    </location>
</feature>
<evidence type="ECO:0000256" key="1">
    <source>
        <dbReference type="SAM" id="MobiDB-lite"/>
    </source>
</evidence>
<protein>
    <recommendedName>
        <fullName evidence="2">Apple domain-containing protein</fullName>
    </recommendedName>
</protein>
<feature type="region of interest" description="Disordered" evidence="1">
    <location>
        <begin position="256"/>
        <end position="276"/>
    </location>
</feature>
<gene>
    <name evidence="3" type="ORF">V9T40_002029</name>
</gene>
<proteinExistence type="predicted"/>
<reference evidence="3 4" key="1">
    <citation type="submission" date="2024-03" db="EMBL/GenBank/DDBJ databases">
        <title>Adaptation during the transition from Ophiocordyceps entomopathogen to insect associate is accompanied by gene loss and intensified selection.</title>
        <authorList>
            <person name="Ward C.M."/>
            <person name="Onetto C.A."/>
            <person name="Borneman A.R."/>
        </authorList>
    </citation>
    <scope>NUCLEOTIDE SEQUENCE [LARGE SCALE GENOMIC DNA]</scope>
    <source>
        <strain evidence="3">AWRI1</strain>
        <tissue evidence="3">Single Adult Female</tissue>
    </source>
</reference>
<dbReference type="EMBL" id="JBBCAQ010000022">
    <property type="protein sequence ID" value="KAK7590416.1"/>
    <property type="molecule type" value="Genomic_DNA"/>
</dbReference>
<sequence length="675" mass="74806">MFPRPKSCYKRSGGIAGEPKIRQRSVDLTTGTPSTVSSRFSTAGPPDAAMLLSKRSNSLQNLSTVRCKERKVDFRQPVKLAWVPRAHSQDSDFESQFTTTNDQLEDVAGEWCDTRGSYSTRQKQQKRKSLDIFLARSFIDPADLRPTSWDVSRRQKLLVKPFASLSEVGADAATFDSDMDVWSQENKVSPAPPAAISSSRGEKRVTFAGEVHFEPRKLSAETRRMNFRNSRANFKVQCSPSDSLDAYEPRNSVTSLASCSPESATSGNQSPKQSTFFSSLDDDFDVERNACYSPAVNLSPTPITTSKLSLTPPTPSVTAKRKLKSCRSRSFHKSFDGYSSIGNIETYCYVKASKPNPADVVTVVSLLTSSEEVEADVNTTAVGHSRIVESKTVPVTVPASVLVSVVTDTQNISDNLIKPQVRDIHTKSGILKVKPRSSKSVNLTEPLLAKPMLLAPEKLASTTDFQPFRGNNVLSLENVTVSSSNHVSEKKSNSSAPVEIVDCVTRQSQKEQECWSSFNKMTNKGLFVSFDTILSVVLHALSVSHCLAMCNKNATCDAITYHDKMSKCQLFKRCMPLRTVNKSSHHWFYAKRPPIMSTGYHYEAQSDSCIAVKNNKITYEDVDNICAEDRGYAAVLSTSNLLNMADHILKQSGENEAWINPPYRTYEKFAHNRGR</sequence>
<evidence type="ECO:0000313" key="3">
    <source>
        <dbReference type="EMBL" id="KAK7590416.1"/>
    </source>
</evidence>
<dbReference type="InterPro" id="IPR003609">
    <property type="entry name" value="Pan_app"/>
</dbReference>
<feature type="compositionally biased region" description="Polar residues" evidence="1">
    <location>
        <begin position="26"/>
        <end position="41"/>
    </location>
</feature>
<keyword evidence="4" id="KW-1185">Reference proteome</keyword>
<evidence type="ECO:0000259" key="2">
    <source>
        <dbReference type="PROSITE" id="PS50948"/>
    </source>
</evidence>
<dbReference type="Proteomes" id="UP001367676">
    <property type="component" value="Unassembled WGS sequence"/>
</dbReference>
<name>A0AAN9Y3F7_9HEMI</name>
<dbReference type="PROSITE" id="PS50948">
    <property type="entry name" value="PAN"/>
    <property type="match status" value="1"/>
</dbReference>
<dbReference type="AlphaFoldDB" id="A0AAN9Y3F7"/>
<dbReference type="Pfam" id="PF00024">
    <property type="entry name" value="PAN_1"/>
    <property type="match status" value="1"/>
</dbReference>
<comment type="caution">
    <text evidence="3">The sequence shown here is derived from an EMBL/GenBank/DDBJ whole genome shotgun (WGS) entry which is preliminary data.</text>
</comment>
<evidence type="ECO:0000313" key="4">
    <source>
        <dbReference type="Proteomes" id="UP001367676"/>
    </source>
</evidence>
<organism evidence="3 4">
    <name type="scientific">Parthenolecanium corni</name>
    <dbReference type="NCBI Taxonomy" id="536013"/>
    <lineage>
        <taxon>Eukaryota</taxon>
        <taxon>Metazoa</taxon>
        <taxon>Ecdysozoa</taxon>
        <taxon>Arthropoda</taxon>
        <taxon>Hexapoda</taxon>
        <taxon>Insecta</taxon>
        <taxon>Pterygota</taxon>
        <taxon>Neoptera</taxon>
        <taxon>Paraneoptera</taxon>
        <taxon>Hemiptera</taxon>
        <taxon>Sternorrhyncha</taxon>
        <taxon>Coccoidea</taxon>
        <taxon>Coccidae</taxon>
        <taxon>Parthenolecanium</taxon>
    </lineage>
</organism>